<gene>
    <name evidence="11" type="ORF">AGRI_01945</name>
</gene>
<dbReference type="STRING" id="1195246.AGRI_01945"/>
<keyword evidence="6 11" id="KW-0378">Hydrolase</keyword>
<dbReference type="NCBIfam" id="TIGR02062">
    <property type="entry name" value="RNase_B"/>
    <property type="match status" value="1"/>
</dbReference>
<dbReference type="NCBIfam" id="TIGR00358">
    <property type="entry name" value="3_prime_RNase"/>
    <property type="match status" value="1"/>
</dbReference>
<dbReference type="Pfam" id="PF08206">
    <property type="entry name" value="OB_RNB"/>
    <property type="match status" value="1"/>
</dbReference>
<evidence type="ECO:0000256" key="4">
    <source>
        <dbReference type="ARBA" id="ARBA00022490"/>
    </source>
</evidence>
<dbReference type="Pfam" id="PF00575">
    <property type="entry name" value="S1"/>
    <property type="match status" value="1"/>
</dbReference>
<dbReference type="EC" id="3.1.13.1" evidence="9"/>
<evidence type="ECO:0000259" key="10">
    <source>
        <dbReference type="PROSITE" id="PS50126"/>
    </source>
</evidence>
<keyword evidence="4" id="KW-0963">Cytoplasm</keyword>
<dbReference type="Pfam" id="PF00773">
    <property type="entry name" value="RNB"/>
    <property type="match status" value="1"/>
</dbReference>
<dbReference type="Proteomes" id="UP000035062">
    <property type="component" value="Unassembled WGS sequence"/>
</dbReference>
<dbReference type="GO" id="GO:0008859">
    <property type="term" value="F:exoribonuclease II activity"/>
    <property type="evidence" value="ECO:0007669"/>
    <property type="project" value="UniProtKB-UniRule"/>
</dbReference>
<evidence type="ECO:0000256" key="2">
    <source>
        <dbReference type="ARBA" id="ARBA00004496"/>
    </source>
</evidence>
<dbReference type="PANTHER" id="PTHR23355">
    <property type="entry name" value="RIBONUCLEASE"/>
    <property type="match status" value="1"/>
</dbReference>
<dbReference type="Gene3D" id="2.40.50.140">
    <property type="entry name" value="Nucleic acid-binding proteins"/>
    <property type="match status" value="2"/>
</dbReference>
<dbReference type="InterPro" id="IPR011129">
    <property type="entry name" value="CSD"/>
</dbReference>
<proteinExistence type="inferred from homology"/>
<accession>I9P6D2</accession>
<keyword evidence="7" id="KW-0269">Exonuclease</keyword>
<dbReference type="InterPro" id="IPR013223">
    <property type="entry name" value="RNase_B_OB_dom"/>
</dbReference>
<comment type="subcellular location">
    <subcellularLocation>
        <location evidence="2">Cytoplasm</location>
    </subcellularLocation>
</comment>
<dbReference type="PROSITE" id="PS50126">
    <property type="entry name" value="S1"/>
    <property type="match status" value="1"/>
</dbReference>
<comment type="similarity">
    <text evidence="3">Belongs to the RNR ribonuclease family. RNase II subfamily.</text>
</comment>
<dbReference type="GO" id="GO:0005829">
    <property type="term" value="C:cytosol"/>
    <property type="evidence" value="ECO:0007669"/>
    <property type="project" value="UniProtKB-ARBA"/>
</dbReference>
<evidence type="ECO:0000313" key="11">
    <source>
        <dbReference type="EMBL" id="EIW90592.1"/>
    </source>
</evidence>
<dbReference type="NCBIfam" id="NF003455">
    <property type="entry name" value="PRK05054.1"/>
    <property type="match status" value="1"/>
</dbReference>
<keyword evidence="8" id="KW-0694">RNA-binding</keyword>
<evidence type="ECO:0000313" key="12">
    <source>
        <dbReference type="Proteomes" id="UP000035062"/>
    </source>
</evidence>
<dbReference type="PATRIC" id="fig|1195246.3.peg.382"/>
<evidence type="ECO:0000256" key="9">
    <source>
        <dbReference type="NCBIfam" id="TIGR02062"/>
    </source>
</evidence>
<dbReference type="EMBL" id="AKKU01000001">
    <property type="protein sequence ID" value="EIW90592.1"/>
    <property type="molecule type" value="Genomic_DNA"/>
</dbReference>
<dbReference type="InterPro" id="IPR003029">
    <property type="entry name" value="S1_domain"/>
</dbReference>
<dbReference type="InterPro" id="IPR012340">
    <property type="entry name" value="NA-bd_OB-fold"/>
</dbReference>
<dbReference type="InterPro" id="IPR050180">
    <property type="entry name" value="RNR_Ribonuclease"/>
</dbReference>
<evidence type="ECO:0000256" key="7">
    <source>
        <dbReference type="ARBA" id="ARBA00022839"/>
    </source>
</evidence>
<dbReference type="InterPro" id="IPR011804">
    <property type="entry name" value="RNase_II"/>
</dbReference>
<evidence type="ECO:0000256" key="8">
    <source>
        <dbReference type="ARBA" id="ARBA00022884"/>
    </source>
</evidence>
<dbReference type="GO" id="GO:0006402">
    <property type="term" value="P:mRNA catabolic process"/>
    <property type="evidence" value="ECO:0007669"/>
    <property type="project" value="TreeGrafter"/>
</dbReference>
<dbReference type="PROSITE" id="PS01175">
    <property type="entry name" value="RIBONUCLEASE_II"/>
    <property type="match status" value="1"/>
</dbReference>
<comment type="caution">
    <text evidence="11">The sequence shown here is derived from an EMBL/GenBank/DDBJ whole genome shotgun (WGS) entry which is preliminary data.</text>
</comment>
<dbReference type="InterPro" id="IPR004476">
    <property type="entry name" value="RNase_II/RNase_R"/>
</dbReference>
<feature type="domain" description="S1 motif" evidence="10">
    <location>
        <begin position="559"/>
        <end position="641"/>
    </location>
</feature>
<reference evidence="11 12" key="1">
    <citation type="journal article" date="2012" name="J. Bacteriol.">
        <title>Genome Sequence of Pectin-Degrading Alishewanella agri, Isolated from Landfill Soil.</title>
        <authorList>
            <person name="Kim J."/>
            <person name="Jung J."/>
            <person name="Sung J.S."/>
            <person name="Chun J."/>
            <person name="Park W."/>
        </authorList>
    </citation>
    <scope>NUCLEOTIDE SEQUENCE [LARGE SCALE GENOMIC DNA]</scope>
    <source>
        <strain evidence="11 12">BL06</strain>
    </source>
</reference>
<keyword evidence="5" id="KW-0540">Nuclease</keyword>
<evidence type="ECO:0000256" key="3">
    <source>
        <dbReference type="ARBA" id="ARBA00009925"/>
    </source>
</evidence>
<dbReference type="GO" id="GO:0003723">
    <property type="term" value="F:RNA binding"/>
    <property type="evidence" value="ECO:0007669"/>
    <property type="project" value="UniProtKB-KW"/>
</dbReference>
<dbReference type="eggNOG" id="COG4776">
    <property type="taxonomic scope" value="Bacteria"/>
</dbReference>
<dbReference type="AlphaFoldDB" id="I9P6D2"/>
<name>I9P6D2_9ALTE</name>
<protein>
    <recommendedName>
        <fullName evidence="9">Exoribonuclease II</fullName>
        <ecNumber evidence="9">3.1.13.1</ecNumber>
    </recommendedName>
</protein>
<dbReference type="RefSeq" id="WP_008983352.1">
    <property type="nucleotide sequence ID" value="NZ_AKKU01000001.1"/>
</dbReference>
<organism evidence="11 12">
    <name type="scientific">Alishewanella agri BL06</name>
    <dbReference type="NCBI Taxonomy" id="1195246"/>
    <lineage>
        <taxon>Bacteria</taxon>
        <taxon>Pseudomonadati</taxon>
        <taxon>Pseudomonadota</taxon>
        <taxon>Gammaproteobacteria</taxon>
        <taxon>Alteromonadales</taxon>
        <taxon>Alteromonadaceae</taxon>
        <taxon>Alishewanella</taxon>
    </lineage>
</organism>
<evidence type="ECO:0000256" key="6">
    <source>
        <dbReference type="ARBA" id="ARBA00022801"/>
    </source>
</evidence>
<keyword evidence="12" id="KW-1185">Reference proteome</keyword>
<dbReference type="InterPro" id="IPR001900">
    <property type="entry name" value="RNase_II/R"/>
</dbReference>
<dbReference type="SMART" id="SM00357">
    <property type="entry name" value="CSP"/>
    <property type="match status" value="1"/>
</dbReference>
<dbReference type="InterPro" id="IPR022966">
    <property type="entry name" value="RNase_II/R_CS"/>
</dbReference>
<evidence type="ECO:0000256" key="5">
    <source>
        <dbReference type="ARBA" id="ARBA00022722"/>
    </source>
</evidence>
<dbReference type="SUPFAM" id="SSF50249">
    <property type="entry name" value="Nucleic acid-binding proteins"/>
    <property type="match status" value="4"/>
</dbReference>
<dbReference type="SMART" id="SM00955">
    <property type="entry name" value="RNB"/>
    <property type="match status" value="1"/>
</dbReference>
<comment type="catalytic activity">
    <reaction evidence="1">
        <text>Exonucleolytic cleavage in the 3'- to 5'-direction to yield nucleoside 5'-phosphates.</text>
        <dbReference type="EC" id="3.1.13.1"/>
    </reaction>
</comment>
<evidence type="ECO:0000256" key="1">
    <source>
        <dbReference type="ARBA" id="ARBA00001849"/>
    </source>
</evidence>
<dbReference type="Gene3D" id="2.40.50.640">
    <property type="match status" value="1"/>
</dbReference>
<dbReference type="PANTHER" id="PTHR23355:SF37">
    <property type="entry name" value="EXORIBONUCLEASE 2"/>
    <property type="match status" value="1"/>
</dbReference>
<sequence length="647" mass="71767">MLQDNPLLAQLKQQLRESLPVKEGVVRATTKNFGFLEVSDKESHFISPPLMKKLLNGDRISAVIREVDAKTQAEPETLLEAGLQNFVGRVKRFKNRLQIVPDLPLFKDGLKAKAVNGIDDKALADGDWVQATLVQHALKDEQFLVEVTAVIAKATDPEAPWLVVLARHNLPTAAPLSEFSEQQATTPRSDLTAVPFFTIDSSSTQDMDDAIAITQTTTGWQLKVAVADPDAYIPAGSALDQIAAERLFTTYLPGRNIPMLPRQLADELCSLHPNQPRPALVLTLNIQQDGTIEPDFRFELATICSQARFDYTQVSDYLEGSGSWQPESSLMAEQLQQLSALAKARQQWRKTHAIVFPDKPDYRFDLNAGHQVVAIHAEQRRIANLMVEEAMIAANQSAGRYLASQPGFGLFNTHSGFDSSKLNPLNELLSKFDAPVLGDALTELSGFCQLRRWLDQLPSAYLDTRIRRFQAYATVSTTPAAHFGLGAEYYATWTSPIRKYSDLVNQRLIKATLLQTATEPPAAELAKRLAEQRKIQRRAERDIADWLYCQFLSTAQADGQCFTGEVQDINRTGVRLRLLENGAQGFLALSELGVPADSLSTNWEEGRCYQGDNIMLELGQQLQVQISEINPDSQTINLKLPAASADL</sequence>